<feature type="compositionally biased region" description="Acidic residues" evidence="4">
    <location>
        <begin position="333"/>
        <end position="342"/>
    </location>
</feature>
<feature type="region of interest" description="Disordered" evidence="4">
    <location>
        <begin position="134"/>
        <end position="160"/>
    </location>
</feature>
<dbReference type="Proteomes" id="UP000799436">
    <property type="component" value="Unassembled WGS sequence"/>
</dbReference>
<feature type="compositionally biased region" description="Basic and acidic residues" evidence="4">
    <location>
        <begin position="276"/>
        <end position="288"/>
    </location>
</feature>
<keyword evidence="7" id="KW-1185">Reference proteome</keyword>
<keyword evidence="1 2" id="KW-0694">RNA-binding</keyword>
<feature type="region of interest" description="Disordered" evidence="4">
    <location>
        <begin position="243"/>
        <end position="488"/>
    </location>
</feature>
<protein>
    <recommendedName>
        <fullName evidence="5">RRM domain-containing protein</fullName>
    </recommendedName>
</protein>
<feature type="compositionally biased region" description="Basic and acidic residues" evidence="4">
    <location>
        <begin position="404"/>
        <end position="434"/>
    </location>
</feature>
<evidence type="ECO:0000259" key="5">
    <source>
        <dbReference type="PROSITE" id="PS50102"/>
    </source>
</evidence>
<dbReference type="OrthoDB" id="5970at2759"/>
<evidence type="ECO:0000256" key="3">
    <source>
        <dbReference type="SAM" id="Coils"/>
    </source>
</evidence>
<feature type="domain" description="RRM" evidence="5">
    <location>
        <begin position="488"/>
        <end position="570"/>
    </location>
</feature>
<dbReference type="SMART" id="SM00360">
    <property type="entry name" value="RRM"/>
    <property type="match status" value="1"/>
</dbReference>
<sequence length="578" mass="64516">MSATTNVAPVNRTIRKEEDRNTILEALIGEKSNATDLEDAKRKAERSLEKLNKEYEKNGNYMNDYHKRWAWTQKKRDATAKVEGLKKFLAPVVEKVKKLEAKLKEYEHEKQQASAPASTSASVKKGLSSVVKSKTSSAVQQPSGSITTRATTQQKKPMTTRKLATELRNLEKRFEAYCEYGGATVKQGLGVKSRKKYREQIDVVLEAYKAQGITVWLKNDLDAGELPDPEDIKEAAAVSTGKLYMRKEPKPVREELEKEEHEDLDEQPRTSKKRKISQDAEERSDVTSKKRKVSAPAEEKTIAATGSAAPGSPKRKRDEDAPVKSVEKKAPADDDDYSDDEPPITRMRKVPPPRPSAFQTLIGETAPSKTLAKKRKVDDDKVEEEHADKRAKTDTGSPVTVGAEAKKDSKSPETTDEEQKKAQQAEKRAQEAARKVINNLQPAYYNKRKSDSLPDTHESSTSNPPAAKTNPPTHSNNPGPHPRAPGLKTLHVSNLPYHATEAWIWDLFRDYGHGRDDIEGITLRYSGGGAGAPYAFVKFYRSEDARAAVRGLDGVRVGREKRLRVEGAREEMRAPGRR</sequence>
<accession>A0A6G1LL67</accession>
<gene>
    <name evidence="6" type="ORF">EJ03DRAFT_102165</name>
</gene>
<dbReference type="PROSITE" id="PS50102">
    <property type="entry name" value="RRM"/>
    <property type="match status" value="1"/>
</dbReference>
<dbReference type="AlphaFoldDB" id="A0A6G1LL67"/>
<dbReference type="InterPro" id="IPR035979">
    <property type="entry name" value="RBD_domain_sf"/>
</dbReference>
<evidence type="ECO:0000256" key="1">
    <source>
        <dbReference type="ARBA" id="ARBA00022884"/>
    </source>
</evidence>
<feature type="compositionally biased region" description="Polar residues" evidence="4">
    <location>
        <begin position="140"/>
        <end position="157"/>
    </location>
</feature>
<dbReference type="CDD" id="cd00590">
    <property type="entry name" value="RRM_SF"/>
    <property type="match status" value="1"/>
</dbReference>
<keyword evidence="3" id="KW-0175">Coiled coil</keyword>
<feature type="compositionally biased region" description="Basic and acidic residues" evidence="4">
    <location>
        <begin position="316"/>
        <end position="332"/>
    </location>
</feature>
<dbReference type="InterPro" id="IPR012677">
    <property type="entry name" value="Nucleotide-bd_a/b_plait_sf"/>
</dbReference>
<dbReference type="Gene3D" id="3.30.70.330">
    <property type="match status" value="1"/>
</dbReference>
<proteinExistence type="predicted"/>
<dbReference type="EMBL" id="ML995810">
    <property type="protein sequence ID" value="KAF2773606.1"/>
    <property type="molecule type" value="Genomic_DNA"/>
</dbReference>
<feature type="compositionally biased region" description="Basic and acidic residues" evidence="4">
    <location>
        <begin position="245"/>
        <end position="269"/>
    </location>
</feature>
<evidence type="ECO:0000256" key="2">
    <source>
        <dbReference type="PROSITE-ProRule" id="PRU00176"/>
    </source>
</evidence>
<dbReference type="PANTHER" id="PTHR10352">
    <property type="entry name" value="EUKARYOTIC TRANSLATION INITIATION FACTOR 3 SUBUNIT G"/>
    <property type="match status" value="1"/>
</dbReference>
<dbReference type="InterPro" id="IPR000504">
    <property type="entry name" value="RRM_dom"/>
</dbReference>
<reference evidence="6" key="1">
    <citation type="journal article" date="2020" name="Stud. Mycol.">
        <title>101 Dothideomycetes genomes: a test case for predicting lifestyles and emergence of pathogens.</title>
        <authorList>
            <person name="Haridas S."/>
            <person name="Albert R."/>
            <person name="Binder M."/>
            <person name="Bloem J."/>
            <person name="Labutti K."/>
            <person name="Salamov A."/>
            <person name="Andreopoulos B."/>
            <person name="Baker S."/>
            <person name="Barry K."/>
            <person name="Bills G."/>
            <person name="Bluhm B."/>
            <person name="Cannon C."/>
            <person name="Castanera R."/>
            <person name="Culley D."/>
            <person name="Daum C."/>
            <person name="Ezra D."/>
            <person name="Gonzalez J."/>
            <person name="Henrissat B."/>
            <person name="Kuo A."/>
            <person name="Liang C."/>
            <person name="Lipzen A."/>
            <person name="Lutzoni F."/>
            <person name="Magnuson J."/>
            <person name="Mondo S."/>
            <person name="Nolan M."/>
            <person name="Ohm R."/>
            <person name="Pangilinan J."/>
            <person name="Park H.-J."/>
            <person name="Ramirez L."/>
            <person name="Alfaro M."/>
            <person name="Sun H."/>
            <person name="Tritt A."/>
            <person name="Yoshinaga Y."/>
            <person name="Zwiers L.-H."/>
            <person name="Turgeon B."/>
            <person name="Goodwin S."/>
            <person name="Spatafora J."/>
            <person name="Crous P."/>
            <person name="Grigoriev I."/>
        </authorList>
    </citation>
    <scope>NUCLEOTIDE SEQUENCE</scope>
    <source>
        <strain evidence="6">CBS 116005</strain>
    </source>
</reference>
<evidence type="ECO:0000313" key="7">
    <source>
        <dbReference type="Proteomes" id="UP000799436"/>
    </source>
</evidence>
<feature type="compositionally biased region" description="Polar residues" evidence="4">
    <location>
        <begin position="459"/>
        <end position="478"/>
    </location>
</feature>
<feature type="coiled-coil region" evidence="3">
    <location>
        <begin position="89"/>
        <end position="116"/>
    </location>
</feature>
<dbReference type="GO" id="GO:0003723">
    <property type="term" value="F:RNA binding"/>
    <property type="evidence" value="ECO:0007669"/>
    <property type="project" value="UniProtKB-UniRule"/>
</dbReference>
<organism evidence="6 7">
    <name type="scientific">Teratosphaeria nubilosa</name>
    <dbReference type="NCBI Taxonomy" id="161662"/>
    <lineage>
        <taxon>Eukaryota</taxon>
        <taxon>Fungi</taxon>
        <taxon>Dikarya</taxon>
        <taxon>Ascomycota</taxon>
        <taxon>Pezizomycotina</taxon>
        <taxon>Dothideomycetes</taxon>
        <taxon>Dothideomycetidae</taxon>
        <taxon>Mycosphaerellales</taxon>
        <taxon>Teratosphaeriaceae</taxon>
        <taxon>Teratosphaeria</taxon>
    </lineage>
</organism>
<name>A0A6G1LL67_9PEZI</name>
<feature type="compositionally biased region" description="Basic and acidic residues" evidence="4">
    <location>
        <begin position="448"/>
        <end position="458"/>
    </location>
</feature>
<dbReference type="Pfam" id="PF00076">
    <property type="entry name" value="RRM_1"/>
    <property type="match status" value="1"/>
</dbReference>
<evidence type="ECO:0000313" key="6">
    <source>
        <dbReference type="EMBL" id="KAF2773606.1"/>
    </source>
</evidence>
<feature type="compositionally biased region" description="Basic and acidic residues" evidence="4">
    <location>
        <begin position="376"/>
        <end position="393"/>
    </location>
</feature>
<evidence type="ECO:0000256" key="4">
    <source>
        <dbReference type="SAM" id="MobiDB-lite"/>
    </source>
</evidence>
<dbReference type="SUPFAM" id="SSF54928">
    <property type="entry name" value="RNA-binding domain, RBD"/>
    <property type="match status" value="1"/>
</dbReference>